<feature type="region of interest" description="Disordered" evidence="1">
    <location>
        <begin position="116"/>
        <end position="142"/>
    </location>
</feature>
<evidence type="ECO:0000256" key="1">
    <source>
        <dbReference type="SAM" id="MobiDB-lite"/>
    </source>
</evidence>
<accession>A0AAD7N2H4</accession>
<gene>
    <name evidence="2" type="ORF">B0H16DRAFT_1728039</name>
</gene>
<evidence type="ECO:0000313" key="2">
    <source>
        <dbReference type="EMBL" id="KAJ7742880.1"/>
    </source>
</evidence>
<keyword evidence="3" id="KW-1185">Reference proteome</keyword>
<comment type="caution">
    <text evidence="2">The sequence shown here is derived from an EMBL/GenBank/DDBJ whole genome shotgun (WGS) entry which is preliminary data.</text>
</comment>
<evidence type="ECO:0000313" key="3">
    <source>
        <dbReference type="Proteomes" id="UP001215598"/>
    </source>
</evidence>
<dbReference type="AlphaFoldDB" id="A0AAD7N2H4"/>
<dbReference type="Proteomes" id="UP001215598">
    <property type="component" value="Unassembled WGS sequence"/>
</dbReference>
<protein>
    <submittedName>
        <fullName evidence="2">Uncharacterized protein</fullName>
    </submittedName>
</protein>
<feature type="compositionally biased region" description="Gly residues" evidence="1">
    <location>
        <begin position="129"/>
        <end position="142"/>
    </location>
</feature>
<name>A0AAD7N2H4_9AGAR</name>
<dbReference type="EMBL" id="JARKIB010000093">
    <property type="protein sequence ID" value="KAJ7742880.1"/>
    <property type="molecule type" value="Genomic_DNA"/>
</dbReference>
<sequence>MVPNLVKVVVVNDWHAFECWKDRARCLQTPPTGIPAHKMFSFYFWPFANHPLGPRWVLSPEPYALEPGSNRLLNRARLRPHAFRPYRLTPKASLAPCETPLLPLRRKRTRVVNGRLRRRGEGKRRAIRAGGGAGGLRDGGAGGEGFAAPRGVREPRAVGEGSVYAATGAESGVGWDWEPSHLTDAVGRALLWVPFINPLDRWDDDNPEDSTKWHGQHAFLSMLGKPYVYNVRQGDRAGFVQAIQEALANPIDRCVT</sequence>
<organism evidence="2 3">
    <name type="scientific">Mycena metata</name>
    <dbReference type="NCBI Taxonomy" id="1033252"/>
    <lineage>
        <taxon>Eukaryota</taxon>
        <taxon>Fungi</taxon>
        <taxon>Dikarya</taxon>
        <taxon>Basidiomycota</taxon>
        <taxon>Agaricomycotina</taxon>
        <taxon>Agaricomycetes</taxon>
        <taxon>Agaricomycetidae</taxon>
        <taxon>Agaricales</taxon>
        <taxon>Marasmiineae</taxon>
        <taxon>Mycenaceae</taxon>
        <taxon>Mycena</taxon>
    </lineage>
</organism>
<feature type="compositionally biased region" description="Basic residues" evidence="1">
    <location>
        <begin position="116"/>
        <end position="127"/>
    </location>
</feature>
<reference evidence="2" key="1">
    <citation type="submission" date="2023-03" db="EMBL/GenBank/DDBJ databases">
        <title>Massive genome expansion in bonnet fungi (Mycena s.s.) driven by repeated elements and novel gene families across ecological guilds.</title>
        <authorList>
            <consortium name="Lawrence Berkeley National Laboratory"/>
            <person name="Harder C.B."/>
            <person name="Miyauchi S."/>
            <person name="Viragh M."/>
            <person name="Kuo A."/>
            <person name="Thoen E."/>
            <person name="Andreopoulos B."/>
            <person name="Lu D."/>
            <person name="Skrede I."/>
            <person name="Drula E."/>
            <person name="Henrissat B."/>
            <person name="Morin E."/>
            <person name="Kohler A."/>
            <person name="Barry K."/>
            <person name="LaButti K."/>
            <person name="Morin E."/>
            <person name="Salamov A."/>
            <person name="Lipzen A."/>
            <person name="Mereny Z."/>
            <person name="Hegedus B."/>
            <person name="Baldrian P."/>
            <person name="Stursova M."/>
            <person name="Weitz H."/>
            <person name="Taylor A."/>
            <person name="Grigoriev I.V."/>
            <person name="Nagy L.G."/>
            <person name="Martin F."/>
            <person name="Kauserud H."/>
        </authorList>
    </citation>
    <scope>NUCLEOTIDE SEQUENCE</scope>
    <source>
        <strain evidence="2">CBHHK182m</strain>
    </source>
</reference>
<proteinExistence type="predicted"/>